<evidence type="ECO:0000256" key="4">
    <source>
        <dbReference type="ARBA" id="ARBA00022884"/>
    </source>
</evidence>
<dbReference type="NCBIfam" id="TIGR01028">
    <property type="entry name" value="uS7_euk_arch"/>
    <property type="match status" value="1"/>
</dbReference>
<evidence type="ECO:0000256" key="6">
    <source>
        <dbReference type="ARBA" id="ARBA00023274"/>
    </source>
</evidence>
<organism evidence="9 12">
    <name type="scientific">Caldiarchaeum subterraneum</name>
    <dbReference type="NCBI Taxonomy" id="311458"/>
    <lineage>
        <taxon>Archaea</taxon>
        <taxon>Nitrososphaerota</taxon>
        <taxon>Candidatus Caldarchaeales</taxon>
        <taxon>Candidatus Caldarchaeaceae</taxon>
        <taxon>Candidatus Caldarchaeum</taxon>
    </lineage>
</organism>
<evidence type="ECO:0000256" key="3">
    <source>
        <dbReference type="ARBA" id="ARBA00022730"/>
    </source>
</evidence>
<dbReference type="PIRSF" id="PIRSF002122">
    <property type="entry name" value="RPS7p_RPS7a_RPS5e_RPS7o"/>
    <property type="match status" value="1"/>
</dbReference>
<dbReference type="GO" id="GO:0006412">
    <property type="term" value="P:translation"/>
    <property type="evidence" value="ECO:0007669"/>
    <property type="project" value="UniProtKB-UniRule"/>
</dbReference>
<dbReference type="STRING" id="311458.CSUB_C1705"/>
<evidence type="ECO:0000313" key="10">
    <source>
        <dbReference type="EMBL" id="BAJ49757.1"/>
    </source>
</evidence>
<evidence type="ECO:0000259" key="8">
    <source>
        <dbReference type="Pfam" id="PF00177"/>
    </source>
</evidence>
<evidence type="ECO:0000256" key="2">
    <source>
        <dbReference type="ARBA" id="ARBA00011458"/>
    </source>
</evidence>
<dbReference type="InterPro" id="IPR000235">
    <property type="entry name" value="Ribosomal_uS7"/>
</dbReference>
<dbReference type="InterPro" id="IPR005716">
    <property type="entry name" value="Ribosomal_uS7_euk/arc"/>
</dbReference>
<dbReference type="EMBL" id="AP011876">
    <property type="protein sequence ID" value="BAJ48935.1"/>
    <property type="molecule type" value="Genomic_DNA"/>
</dbReference>
<dbReference type="GO" id="GO:0019843">
    <property type="term" value="F:rRNA binding"/>
    <property type="evidence" value="ECO:0007669"/>
    <property type="project" value="UniProtKB-UniRule"/>
</dbReference>
<dbReference type="KEGG" id="csu:CSUB_C1705"/>
<comment type="function">
    <text evidence="7">One of the primary rRNA binding proteins, it binds directly to 16S rRNA where it nucleates assembly of the head domain of the 30S subunit. Is located at the subunit interface close to the decoding center.</text>
</comment>
<sequence>MEFNNGHFREICGLAEEFKLFGQWSVEGVEVLDEGLKKYISLKPQVVPHSGGRHEHRRFAKSQLNIAERLANMLMRPGKNGGKKSKALAAVRNALWIIHLRTGKNPLEVLVRAVENSAPLEDVTRLSYGGIVYFKAVDISPQRRVDLALRNIAQAARENSFRTRRTIDEALAEEIILASEKDSKSFAVKRRIELERVALASR</sequence>
<dbReference type="Pfam" id="PF00177">
    <property type="entry name" value="Ribosomal_S7"/>
    <property type="match status" value="1"/>
</dbReference>
<keyword evidence="5 7" id="KW-0689">Ribosomal protein</keyword>
<evidence type="ECO:0000256" key="1">
    <source>
        <dbReference type="ARBA" id="ARBA00007151"/>
    </source>
</evidence>
<dbReference type="InterPro" id="IPR023798">
    <property type="entry name" value="Ribosomal_uS7_dom"/>
</dbReference>
<keyword evidence="6 7" id="KW-0687">Ribonucleoprotein</keyword>
<evidence type="ECO:0000313" key="12">
    <source>
        <dbReference type="Proteomes" id="UP000008120"/>
    </source>
</evidence>
<protein>
    <recommendedName>
        <fullName evidence="7">Small ribosomal subunit protein uS7</fullName>
    </recommendedName>
</protein>
<evidence type="ECO:0000256" key="7">
    <source>
        <dbReference type="HAMAP-Rule" id="MF_00480"/>
    </source>
</evidence>
<dbReference type="InterPro" id="IPR036823">
    <property type="entry name" value="Ribosomal_uS7_dom_sf"/>
</dbReference>
<dbReference type="EMBL" id="BA000048">
    <property type="protein sequence ID" value="BAJ51556.1"/>
    <property type="molecule type" value="Genomic_DNA"/>
</dbReference>
<proteinExistence type="inferred from homology"/>
<dbReference type="Gene3D" id="1.10.455.10">
    <property type="entry name" value="Ribosomal protein S7 domain"/>
    <property type="match status" value="1"/>
</dbReference>
<dbReference type="NCBIfam" id="NF003106">
    <property type="entry name" value="PRK04027.1"/>
    <property type="match status" value="1"/>
</dbReference>
<dbReference type="SUPFAM" id="SSF47973">
    <property type="entry name" value="Ribosomal protein S7"/>
    <property type="match status" value="1"/>
</dbReference>
<dbReference type="Proteomes" id="UP000008120">
    <property type="component" value="Chromosome"/>
</dbReference>
<dbReference type="CDD" id="cd14867">
    <property type="entry name" value="uS7_Eukaryote"/>
    <property type="match status" value="1"/>
</dbReference>
<reference evidence="9 12" key="2">
    <citation type="journal article" date="2011" name="Nucleic Acids Res.">
        <title>Insights into the evolution of Archaea and eukaryotic protein modifier systems revealed by the genome of a novel archaeal group.</title>
        <authorList>
            <person name="Nunoura T."/>
            <person name="Takaki Y."/>
            <person name="Kakuta J."/>
            <person name="Nishi S."/>
            <person name="Sugahara J."/>
            <person name="Kazama H."/>
            <person name="Chee G."/>
            <person name="Hattori M."/>
            <person name="Kanai A."/>
            <person name="Atomi H."/>
            <person name="Takai K."/>
            <person name="Takami H."/>
        </authorList>
    </citation>
    <scope>NUCLEOTIDE SEQUENCE [LARGE SCALE GENOMIC DNA]</scope>
</reference>
<dbReference type="PANTHER" id="PTHR11205">
    <property type="entry name" value="RIBOSOMAL PROTEIN S7"/>
    <property type="match status" value="1"/>
</dbReference>
<keyword evidence="3 7" id="KW-0699">rRNA-binding</keyword>
<name>E6N9G6_CALS0</name>
<dbReference type="GO" id="GO:0003735">
    <property type="term" value="F:structural constituent of ribosome"/>
    <property type="evidence" value="ECO:0007669"/>
    <property type="project" value="UniProtKB-UniRule"/>
</dbReference>
<comment type="similarity">
    <text evidence="1 7">Belongs to the universal ribosomal protein uS7 family.</text>
</comment>
<evidence type="ECO:0000313" key="11">
    <source>
        <dbReference type="EMBL" id="BAJ51556.1"/>
    </source>
</evidence>
<accession>E6N9G6</accession>
<dbReference type="GO" id="GO:0015935">
    <property type="term" value="C:small ribosomal subunit"/>
    <property type="evidence" value="ECO:0007669"/>
    <property type="project" value="UniProtKB-UniRule"/>
</dbReference>
<keyword evidence="4 7" id="KW-0694">RNA-binding</keyword>
<dbReference type="AlphaFoldDB" id="E6N9G6"/>
<comment type="subunit">
    <text evidence="2 7">Part of the 30S ribosomal subunit.</text>
</comment>
<feature type="domain" description="Small ribosomal subunit protein uS7" evidence="8">
    <location>
        <begin position="37"/>
        <end position="202"/>
    </location>
</feature>
<evidence type="ECO:0000256" key="5">
    <source>
        <dbReference type="ARBA" id="ARBA00022980"/>
    </source>
</evidence>
<reference evidence="9 12" key="1">
    <citation type="journal article" date="2005" name="Environ. Microbiol.">
        <title>Genetic and functional properties of uncultivated thermophilic crenarchaeotes from a subsurface gold mine as revealed by analysis of genome fragments.</title>
        <authorList>
            <person name="Nunoura T."/>
            <person name="Hirayama H."/>
            <person name="Takami H."/>
            <person name="Oida H."/>
            <person name="Nishi S."/>
            <person name="Shimamura S."/>
            <person name="Suzuki Y."/>
            <person name="Inagaki F."/>
            <person name="Takai K."/>
            <person name="Nealson K.H."/>
            <person name="Horikoshi K."/>
        </authorList>
    </citation>
    <scope>NUCLEOTIDE SEQUENCE [LARGE SCALE GENOMIC DNA]</scope>
</reference>
<gene>
    <name evidence="7" type="primary">rps7</name>
    <name evidence="11" type="ORF">CSUB_C1705</name>
    <name evidence="10" type="ORF">HGMM_F20G01C05</name>
    <name evidence="9" type="ORF">HGMM_F28A10C26</name>
</gene>
<dbReference type="EMBL" id="AP011902">
    <property type="protein sequence ID" value="BAJ49757.1"/>
    <property type="molecule type" value="Genomic_DNA"/>
</dbReference>
<dbReference type="HAMAP" id="MF_00480_A">
    <property type="entry name" value="Ribosomal_uS7_A"/>
    <property type="match status" value="1"/>
</dbReference>
<evidence type="ECO:0000313" key="9">
    <source>
        <dbReference type="EMBL" id="BAJ48935.1"/>
    </source>
</evidence>
<dbReference type="InterPro" id="IPR026018">
    <property type="entry name" value="Ribosomal_uS7_arc"/>
</dbReference>